<evidence type="ECO:0000256" key="3">
    <source>
        <dbReference type="ARBA" id="ARBA00022801"/>
    </source>
</evidence>
<keyword evidence="4 5" id="KW-0326">Glycosidase</keyword>
<dbReference type="PANTHER" id="PTHR43301">
    <property type="entry name" value="ARABINAN ENDO-1,5-ALPHA-L-ARABINOSIDASE"/>
    <property type="match status" value="1"/>
</dbReference>
<name>A0A518AVA1_9BACT</name>
<dbReference type="Proteomes" id="UP000315750">
    <property type="component" value="Chromosome"/>
</dbReference>
<dbReference type="CDD" id="cd08983">
    <property type="entry name" value="GH43_Bt3655-like"/>
    <property type="match status" value="1"/>
</dbReference>
<dbReference type="SUPFAM" id="SSF63446">
    <property type="entry name" value="Type I dockerin domain"/>
    <property type="match status" value="1"/>
</dbReference>
<evidence type="ECO:0000256" key="1">
    <source>
        <dbReference type="ARBA" id="ARBA00004834"/>
    </source>
</evidence>
<evidence type="ECO:0000256" key="4">
    <source>
        <dbReference type="ARBA" id="ARBA00023295"/>
    </source>
</evidence>
<evidence type="ECO:0000313" key="8">
    <source>
        <dbReference type="EMBL" id="QDU58638.1"/>
    </source>
</evidence>
<dbReference type="Pfam" id="PF07589">
    <property type="entry name" value="PEP-CTERM"/>
    <property type="match status" value="1"/>
</dbReference>
<dbReference type="PANTHER" id="PTHR43301:SF3">
    <property type="entry name" value="ARABINAN ENDO-1,5-ALPHA-L-ARABINOSIDASE A-RELATED"/>
    <property type="match status" value="1"/>
</dbReference>
<accession>A0A518AVA1</accession>
<dbReference type="GO" id="GO:0000272">
    <property type="term" value="P:polysaccharide catabolic process"/>
    <property type="evidence" value="ECO:0007669"/>
    <property type="project" value="InterPro"/>
</dbReference>
<dbReference type="InterPro" id="IPR050727">
    <property type="entry name" value="GH43_arabinanases"/>
</dbReference>
<dbReference type="InterPro" id="IPR036439">
    <property type="entry name" value="Dockerin_dom_sf"/>
</dbReference>
<dbReference type="AlphaFoldDB" id="A0A518AVA1"/>
<comment type="similarity">
    <text evidence="2 5">Belongs to the glycosyl hydrolase 43 family.</text>
</comment>
<keyword evidence="3 5" id="KW-0378">Hydrolase</keyword>
<protein>
    <submittedName>
        <fullName evidence="8">Glycosyl hydrolases family 43</fullName>
    </submittedName>
</protein>
<evidence type="ECO:0000256" key="6">
    <source>
        <dbReference type="SAM" id="MobiDB-lite"/>
    </source>
</evidence>
<feature type="domain" description="Ice-binding protein C-terminal" evidence="7">
    <location>
        <begin position="383"/>
        <end position="406"/>
    </location>
</feature>
<gene>
    <name evidence="8" type="ORF">Pan181_48770</name>
</gene>
<feature type="region of interest" description="Disordered" evidence="6">
    <location>
        <begin position="42"/>
        <end position="63"/>
    </location>
</feature>
<sequence length="408" mass="44353">MGYVFSYFQGGWPVGGHSGVFMQSSIDGLQFSDMNNGDAVYVPPSSWGDGSNTNTNDEDQARDPSVVYGPDGLFHMVWTSGITTRTIGYASSPDLVNWSNEQLIEIWDQSTVVNHTWAPEVFYDEANANYQIIFASDLDNGDHKLYSITTTDFANYSDPSLYYYNGATVIDAMIAHDAENGQYLMAIKDEQNGQKNIRLATSSTAQGPWTTDNPIIVGPGSAIEGNATEGPSLLRVDDRWLMYYDAYGAGYFGVAATTDADPTNASSWVNLTSEANLPSGHHGTVFAAPISAIFDSLAFSAADLIDDDQIDVQDWLAFQEYHLTDLSGLTAAEQAARGDLNGDGLNDQSDFRLFKSYYNDYYQAMDLATAGQDSFAAMLDSLAVPEPTSTLLALFGLAAAYVCGRRLL</sequence>
<dbReference type="EMBL" id="CP036278">
    <property type="protein sequence ID" value="QDU58638.1"/>
    <property type="molecule type" value="Genomic_DNA"/>
</dbReference>
<dbReference type="InterPro" id="IPR013424">
    <property type="entry name" value="Ice-binding_C"/>
</dbReference>
<dbReference type="SUPFAM" id="SSF75005">
    <property type="entry name" value="Arabinanase/levansucrase/invertase"/>
    <property type="match status" value="1"/>
</dbReference>
<evidence type="ECO:0000256" key="5">
    <source>
        <dbReference type="RuleBase" id="RU361187"/>
    </source>
</evidence>
<dbReference type="InterPro" id="IPR023296">
    <property type="entry name" value="Glyco_hydro_beta-prop_sf"/>
</dbReference>
<organism evidence="8 9">
    <name type="scientific">Aeoliella mucimassa</name>
    <dbReference type="NCBI Taxonomy" id="2527972"/>
    <lineage>
        <taxon>Bacteria</taxon>
        <taxon>Pseudomonadati</taxon>
        <taxon>Planctomycetota</taxon>
        <taxon>Planctomycetia</taxon>
        <taxon>Pirellulales</taxon>
        <taxon>Lacipirellulaceae</taxon>
        <taxon>Aeoliella</taxon>
    </lineage>
</organism>
<proteinExistence type="inferred from homology"/>
<dbReference type="GO" id="GO:0004553">
    <property type="term" value="F:hydrolase activity, hydrolyzing O-glycosyl compounds"/>
    <property type="evidence" value="ECO:0007669"/>
    <property type="project" value="InterPro"/>
</dbReference>
<comment type="pathway">
    <text evidence="1">Glycan metabolism; L-arabinan degradation.</text>
</comment>
<evidence type="ECO:0000259" key="7">
    <source>
        <dbReference type="Pfam" id="PF07589"/>
    </source>
</evidence>
<reference evidence="8 9" key="1">
    <citation type="submission" date="2019-02" db="EMBL/GenBank/DDBJ databases">
        <title>Deep-cultivation of Planctomycetes and their phenomic and genomic characterization uncovers novel biology.</title>
        <authorList>
            <person name="Wiegand S."/>
            <person name="Jogler M."/>
            <person name="Boedeker C."/>
            <person name="Pinto D."/>
            <person name="Vollmers J."/>
            <person name="Rivas-Marin E."/>
            <person name="Kohn T."/>
            <person name="Peeters S.H."/>
            <person name="Heuer A."/>
            <person name="Rast P."/>
            <person name="Oberbeckmann S."/>
            <person name="Bunk B."/>
            <person name="Jeske O."/>
            <person name="Meyerdierks A."/>
            <person name="Storesund J.E."/>
            <person name="Kallscheuer N."/>
            <person name="Luecker S."/>
            <person name="Lage O.M."/>
            <person name="Pohl T."/>
            <person name="Merkel B.J."/>
            <person name="Hornburger P."/>
            <person name="Mueller R.-W."/>
            <person name="Bruemmer F."/>
            <person name="Labrenz M."/>
            <person name="Spormann A.M."/>
            <person name="Op den Camp H."/>
            <person name="Overmann J."/>
            <person name="Amann R."/>
            <person name="Jetten M.S.M."/>
            <person name="Mascher T."/>
            <person name="Medema M.H."/>
            <person name="Devos D.P."/>
            <person name="Kaster A.-K."/>
            <person name="Ovreas L."/>
            <person name="Rohde M."/>
            <person name="Galperin M.Y."/>
            <person name="Jogler C."/>
        </authorList>
    </citation>
    <scope>NUCLEOTIDE SEQUENCE [LARGE SCALE GENOMIC DNA]</scope>
    <source>
        <strain evidence="8 9">Pan181</strain>
    </source>
</reference>
<dbReference type="InterPro" id="IPR006710">
    <property type="entry name" value="Glyco_hydro_43"/>
</dbReference>
<dbReference type="Gene3D" id="2.115.10.20">
    <property type="entry name" value="Glycosyl hydrolase domain, family 43"/>
    <property type="match status" value="1"/>
</dbReference>
<evidence type="ECO:0000313" key="9">
    <source>
        <dbReference type="Proteomes" id="UP000315750"/>
    </source>
</evidence>
<dbReference type="KEGG" id="amuc:Pan181_48770"/>
<evidence type="ECO:0000256" key="2">
    <source>
        <dbReference type="ARBA" id="ARBA00009865"/>
    </source>
</evidence>
<dbReference type="Gene3D" id="1.10.1330.10">
    <property type="entry name" value="Dockerin domain"/>
    <property type="match status" value="1"/>
</dbReference>
<dbReference type="Pfam" id="PF04616">
    <property type="entry name" value="Glyco_hydro_43"/>
    <property type="match status" value="1"/>
</dbReference>
<keyword evidence="9" id="KW-1185">Reference proteome</keyword>